<name>A0A5J4VZF7_9EUKA</name>
<sequence length="397" mass="44686">MCGETTSKTNINILQLGPDILVLIAGELPTVRDVKEIISKGPALCNSSGVAICVSQSKLKDFSTIRKLSKDQITHERIVSSALAIGVKNTFSASNLIYSIQNSRYQTKIISEPSTFTLMDPKFMKKKDEWNNEIKGIMEKLGDLLENEDINEFPQQNSQKGIMTIKIHMQDVWILTNFGNLFRTFIDSKEHKFEVVWKKVILPFSNKKIISFFIGWREVIIISAGNEVAVINQEDAQVIINPPSIILTDSTLFKPSFILSFAEGNFGIFGDYEIWKHVENSDLFLTTNGIVFLRVISDSIPLSSQSSQLSKKKSNIIFTPLCPQLFGGERVVDVAQGEILFFLTESGRIFIFEHLGGSLYDPPHEQSAFDILSHPLLITQFQTILNYLQGRRNNLDG</sequence>
<gene>
    <name evidence="1" type="ORF">EZS28_016507</name>
</gene>
<protein>
    <submittedName>
        <fullName evidence="1">Uncharacterized protein</fullName>
    </submittedName>
</protein>
<proteinExistence type="predicted"/>
<accession>A0A5J4VZF7</accession>
<evidence type="ECO:0000313" key="2">
    <source>
        <dbReference type="Proteomes" id="UP000324800"/>
    </source>
</evidence>
<reference evidence="1 2" key="1">
    <citation type="submission" date="2019-03" db="EMBL/GenBank/DDBJ databases">
        <title>Single cell metagenomics reveals metabolic interactions within the superorganism composed of flagellate Streblomastix strix and complex community of Bacteroidetes bacteria on its surface.</title>
        <authorList>
            <person name="Treitli S.C."/>
            <person name="Kolisko M."/>
            <person name="Husnik F."/>
            <person name="Keeling P."/>
            <person name="Hampl V."/>
        </authorList>
    </citation>
    <scope>NUCLEOTIDE SEQUENCE [LARGE SCALE GENOMIC DNA]</scope>
    <source>
        <strain evidence="1">ST1C</strain>
    </source>
</reference>
<dbReference type="AlphaFoldDB" id="A0A5J4VZF7"/>
<organism evidence="1 2">
    <name type="scientific">Streblomastix strix</name>
    <dbReference type="NCBI Taxonomy" id="222440"/>
    <lineage>
        <taxon>Eukaryota</taxon>
        <taxon>Metamonada</taxon>
        <taxon>Preaxostyla</taxon>
        <taxon>Oxymonadida</taxon>
        <taxon>Streblomastigidae</taxon>
        <taxon>Streblomastix</taxon>
    </lineage>
</organism>
<evidence type="ECO:0000313" key="1">
    <source>
        <dbReference type="EMBL" id="KAA6387965.1"/>
    </source>
</evidence>
<dbReference type="EMBL" id="SNRW01004169">
    <property type="protein sequence ID" value="KAA6387965.1"/>
    <property type="molecule type" value="Genomic_DNA"/>
</dbReference>
<comment type="caution">
    <text evidence="1">The sequence shown here is derived from an EMBL/GenBank/DDBJ whole genome shotgun (WGS) entry which is preliminary data.</text>
</comment>
<dbReference type="Proteomes" id="UP000324800">
    <property type="component" value="Unassembled WGS sequence"/>
</dbReference>